<feature type="transmembrane region" description="Helical" evidence="12">
    <location>
        <begin position="236"/>
        <end position="257"/>
    </location>
</feature>
<proteinExistence type="inferred from homology"/>
<evidence type="ECO:0000256" key="5">
    <source>
        <dbReference type="ARBA" id="ARBA00022692"/>
    </source>
</evidence>
<keyword evidence="7" id="KW-0915">Sodium</keyword>
<comment type="caution">
    <text evidence="13">The sequence shown here is derived from an EMBL/GenBank/DDBJ whole genome shotgun (WGS) entry which is preliminary data.</text>
</comment>
<keyword evidence="5 12" id="KW-0812">Transmembrane</keyword>
<keyword evidence="14" id="KW-1185">Reference proteome</keyword>
<evidence type="ECO:0000256" key="1">
    <source>
        <dbReference type="ARBA" id="ARBA00004651"/>
    </source>
</evidence>
<keyword evidence="8" id="KW-0406">Ion transport</keyword>
<gene>
    <name evidence="13" type="ORF">B4U79_02097</name>
</gene>
<dbReference type="OrthoDB" id="6132759at2759"/>
<dbReference type="EMBL" id="NCKU01018932">
    <property type="protein sequence ID" value="RWR98782.1"/>
    <property type="molecule type" value="Genomic_DNA"/>
</dbReference>
<keyword evidence="9 12" id="KW-0472">Membrane</keyword>
<dbReference type="GO" id="GO:0005886">
    <property type="term" value="C:plasma membrane"/>
    <property type="evidence" value="ECO:0007669"/>
    <property type="project" value="UniProtKB-SubCell"/>
</dbReference>
<evidence type="ECO:0000256" key="8">
    <source>
        <dbReference type="ARBA" id="ARBA00023065"/>
    </source>
</evidence>
<feature type="transmembrane region" description="Helical" evidence="12">
    <location>
        <begin position="192"/>
        <end position="216"/>
    </location>
</feature>
<sequence length="275" mass="30839">MAKVSATLNFWDYFVFGLMLLISALIGIYHHFSGNKQRTTKTYLLGDHKMSVFPVTISLMASFMSAITLLGVPSENYYFGTQFFVINISYIIGTPIAAFVFLPVFFQMKATSAYQYLELRFSSYVRTTASLVFAIQMILYMGIVLYAPALALSAVTGISKWWSIISVGLVCTFYCTAGGIKAVLWTDVFQSFLMFASMILIIIKGTIDVGGIDIVWKRAMEGNRIQFFNFDADPTVRHTVWSLAIGGIFIYVSLYGVNQTQVQRCLTVRSLRDAK</sequence>
<evidence type="ECO:0000256" key="12">
    <source>
        <dbReference type="SAM" id="Phobius"/>
    </source>
</evidence>
<organism evidence="13 14">
    <name type="scientific">Dinothrombium tinctorium</name>
    <dbReference type="NCBI Taxonomy" id="1965070"/>
    <lineage>
        <taxon>Eukaryota</taxon>
        <taxon>Metazoa</taxon>
        <taxon>Ecdysozoa</taxon>
        <taxon>Arthropoda</taxon>
        <taxon>Chelicerata</taxon>
        <taxon>Arachnida</taxon>
        <taxon>Acari</taxon>
        <taxon>Acariformes</taxon>
        <taxon>Trombidiformes</taxon>
        <taxon>Prostigmata</taxon>
        <taxon>Anystina</taxon>
        <taxon>Parasitengona</taxon>
        <taxon>Trombidioidea</taxon>
        <taxon>Trombidiidae</taxon>
        <taxon>Dinothrombium</taxon>
    </lineage>
</organism>
<reference evidence="13 14" key="1">
    <citation type="journal article" date="2018" name="Gigascience">
        <title>Genomes of trombidid mites reveal novel predicted allergens and laterally-transferred genes associated with secondary metabolism.</title>
        <authorList>
            <person name="Dong X."/>
            <person name="Chaisiri K."/>
            <person name="Xia D."/>
            <person name="Armstrong S.D."/>
            <person name="Fang Y."/>
            <person name="Donnelly M.J."/>
            <person name="Kadowaki T."/>
            <person name="McGarry J.W."/>
            <person name="Darby A.C."/>
            <person name="Makepeace B.L."/>
        </authorList>
    </citation>
    <scope>NUCLEOTIDE SEQUENCE [LARGE SCALE GENOMIC DNA]</scope>
    <source>
        <strain evidence="13">UoL-WK</strain>
    </source>
</reference>
<dbReference type="InterPro" id="IPR051163">
    <property type="entry name" value="Sodium:Solute_Symporter_SSF"/>
</dbReference>
<feature type="transmembrane region" description="Helical" evidence="12">
    <location>
        <begin position="127"/>
        <end position="149"/>
    </location>
</feature>
<dbReference type="GO" id="GO:0006814">
    <property type="term" value="P:sodium ion transport"/>
    <property type="evidence" value="ECO:0007669"/>
    <property type="project" value="UniProtKB-KW"/>
</dbReference>
<dbReference type="GO" id="GO:0015293">
    <property type="term" value="F:symporter activity"/>
    <property type="evidence" value="ECO:0007669"/>
    <property type="project" value="TreeGrafter"/>
</dbReference>
<dbReference type="Gene3D" id="1.20.1730.10">
    <property type="entry name" value="Sodium/glucose cotransporter"/>
    <property type="match status" value="1"/>
</dbReference>
<feature type="transmembrane region" description="Helical" evidence="12">
    <location>
        <begin position="13"/>
        <end position="32"/>
    </location>
</feature>
<evidence type="ECO:0000313" key="14">
    <source>
        <dbReference type="Proteomes" id="UP000285301"/>
    </source>
</evidence>
<keyword evidence="4" id="KW-1003">Cell membrane</keyword>
<feature type="non-terminal residue" evidence="13">
    <location>
        <position position="275"/>
    </location>
</feature>
<feature type="transmembrane region" description="Helical" evidence="12">
    <location>
        <begin position="52"/>
        <end position="72"/>
    </location>
</feature>
<dbReference type="AlphaFoldDB" id="A0A3S3REX1"/>
<accession>A0A3S3REX1</accession>
<feature type="transmembrane region" description="Helical" evidence="12">
    <location>
        <begin position="161"/>
        <end position="180"/>
    </location>
</feature>
<name>A0A3S3REX1_9ACAR</name>
<evidence type="ECO:0000256" key="3">
    <source>
        <dbReference type="ARBA" id="ARBA00022448"/>
    </source>
</evidence>
<evidence type="ECO:0000313" key="13">
    <source>
        <dbReference type="EMBL" id="RWR98782.1"/>
    </source>
</evidence>
<feature type="transmembrane region" description="Helical" evidence="12">
    <location>
        <begin position="84"/>
        <end position="106"/>
    </location>
</feature>
<keyword evidence="10" id="KW-0739">Sodium transport</keyword>
<keyword evidence="3" id="KW-0813">Transport</keyword>
<protein>
    <submittedName>
        <fullName evidence="13">Sodium-dependent multivitamin transporter-like protein</fullName>
    </submittedName>
</protein>
<evidence type="ECO:0000256" key="4">
    <source>
        <dbReference type="ARBA" id="ARBA00022475"/>
    </source>
</evidence>
<comment type="similarity">
    <text evidence="2 11">Belongs to the sodium:solute symporter (SSF) (TC 2.A.21) family.</text>
</comment>
<dbReference type="STRING" id="1965070.A0A3S3REX1"/>
<evidence type="ECO:0000256" key="10">
    <source>
        <dbReference type="ARBA" id="ARBA00023201"/>
    </source>
</evidence>
<evidence type="ECO:0000256" key="7">
    <source>
        <dbReference type="ARBA" id="ARBA00023053"/>
    </source>
</evidence>
<dbReference type="InterPro" id="IPR001734">
    <property type="entry name" value="Na/solute_symporter"/>
</dbReference>
<evidence type="ECO:0000256" key="6">
    <source>
        <dbReference type="ARBA" id="ARBA00022989"/>
    </source>
</evidence>
<evidence type="ECO:0000256" key="11">
    <source>
        <dbReference type="RuleBase" id="RU362091"/>
    </source>
</evidence>
<dbReference type="PANTHER" id="PTHR42985">
    <property type="entry name" value="SODIUM-COUPLED MONOCARBOXYLATE TRANSPORTER"/>
    <property type="match status" value="1"/>
</dbReference>
<dbReference type="Pfam" id="PF00474">
    <property type="entry name" value="SSF"/>
    <property type="match status" value="1"/>
</dbReference>
<dbReference type="PROSITE" id="PS50283">
    <property type="entry name" value="NA_SOLUT_SYMP_3"/>
    <property type="match status" value="1"/>
</dbReference>
<dbReference type="NCBIfam" id="TIGR00813">
    <property type="entry name" value="sss"/>
    <property type="match status" value="1"/>
</dbReference>
<evidence type="ECO:0000256" key="2">
    <source>
        <dbReference type="ARBA" id="ARBA00006434"/>
    </source>
</evidence>
<dbReference type="InterPro" id="IPR038377">
    <property type="entry name" value="Na/Glc_symporter_sf"/>
</dbReference>
<evidence type="ECO:0000256" key="9">
    <source>
        <dbReference type="ARBA" id="ARBA00023136"/>
    </source>
</evidence>
<dbReference type="PANTHER" id="PTHR42985:SF40">
    <property type="entry name" value="LD47995P-RELATED"/>
    <property type="match status" value="1"/>
</dbReference>
<dbReference type="Proteomes" id="UP000285301">
    <property type="component" value="Unassembled WGS sequence"/>
</dbReference>
<comment type="subcellular location">
    <subcellularLocation>
        <location evidence="1">Cell membrane</location>
        <topology evidence="1">Multi-pass membrane protein</topology>
    </subcellularLocation>
</comment>
<keyword evidence="6 12" id="KW-1133">Transmembrane helix</keyword>